<dbReference type="InterPro" id="IPR047157">
    <property type="entry name" value="PHRF1/Atg35"/>
</dbReference>
<feature type="region of interest" description="Disordered" evidence="1">
    <location>
        <begin position="285"/>
        <end position="317"/>
    </location>
</feature>
<dbReference type="PANTHER" id="PTHR12618:SF20">
    <property type="entry name" value="PHD AND RING FINGER DOMAIN-CONTAINING PROTEIN 1"/>
    <property type="match status" value="1"/>
</dbReference>
<reference evidence="4 5" key="2">
    <citation type="submission" date="2018-11" db="EMBL/GenBank/DDBJ databases">
        <authorList>
            <consortium name="Pathogen Informatics"/>
        </authorList>
    </citation>
    <scope>NUCLEOTIDE SEQUENCE [LARGE SCALE GENOMIC DNA]</scope>
</reference>
<dbReference type="Proteomes" id="UP000278807">
    <property type="component" value="Unassembled WGS sequence"/>
</dbReference>
<dbReference type="EMBL" id="UZAE01000370">
    <property type="protein sequence ID" value="VDN96911.1"/>
    <property type="molecule type" value="Genomic_DNA"/>
</dbReference>
<feature type="region of interest" description="Disordered" evidence="1">
    <location>
        <begin position="1"/>
        <end position="39"/>
    </location>
</feature>
<gene>
    <name evidence="4" type="ORF">HNAJ_LOCUS1052</name>
</gene>
<dbReference type="Pfam" id="PF23030">
    <property type="entry name" value="SCAF11-like_C"/>
    <property type="match status" value="1"/>
</dbReference>
<dbReference type="STRING" id="102285.A0A0R3T2A3"/>
<proteinExistence type="predicted"/>
<evidence type="ECO:0000256" key="2">
    <source>
        <dbReference type="SAM" id="Phobius"/>
    </source>
</evidence>
<dbReference type="PANTHER" id="PTHR12618">
    <property type="entry name" value="PHD AND RING FINGER DOMAIN-CONTAINING PROTEIN 1"/>
    <property type="match status" value="1"/>
</dbReference>
<feature type="compositionally biased region" description="Pro residues" evidence="1">
    <location>
        <begin position="584"/>
        <end position="594"/>
    </location>
</feature>
<organism evidence="6">
    <name type="scientific">Rodentolepis nana</name>
    <name type="common">Dwarf tapeworm</name>
    <name type="synonym">Hymenolepis nana</name>
    <dbReference type="NCBI Taxonomy" id="102285"/>
    <lineage>
        <taxon>Eukaryota</taxon>
        <taxon>Metazoa</taxon>
        <taxon>Spiralia</taxon>
        <taxon>Lophotrochozoa</taxon>
        <taxon>Platyhelminthes</taxon>
        <taxon>Cestoda</taxon>
        <taxon>Eucestoda</taxon>
        <taxon>Cyclophyllidea</taxon>
        <taxon>Hymenolepididae</taxon>
        <taxon>Rodentolepis</taxon>
    </lineage>
</organism>
<feature type="domain" description="SFR19-like C-terminal" evidence="3">
    <location>
        <begin position="641"/>
        <end position="692"/>
    </location>
</feature>
<keyword evidence="5" id="KW-1185">Reference proteome</keyword>
<feature type="transmembrane region" description="Helical" evidence="2">
    <location>
        <begin position="692"/>
        <end position="709"/>
    </location>
</feature>
<keyword evidence="2" id="KW-1133">Transmembrane helix</keyword>
<keyword evidence="2" id="KW-0812">Transmembrane</keyword>
<dbReference type="WBParaSite" id="HNAJ_0000105201-mRNA-1">
    <property type="protein sequence ID" value="HNAJ_0000105201-mRNA-1"/>
    <property type="gene ID" value="HNAJ_0000105201"/>
</dbReference>
<evidence type="ECO:0000313" key="4">
    <source>
        <dbReference type="EMBL" id="VDN96911.1"/>
    </source>
</evidence>
<feature type="compositionally biased region" description="Basic residues" evidence="1">
    <location>
        <begin position="167"/>
        <end position="229"/>
    </location>
</feature>
<sequence length="760" mass="85016">MDVYSPSHPTDQDGECEAPSLGYSNITGNEPYENENTQDSYKVASDSEVFTGDKDYCQIKSPDLSPTLTSSSGNPEVPLSVQEKPHCETLYKPSSTVQLDENKDENGSINQRKRESNEVKKVTAIENIVKKDSDCNKISRTRDRISEKERSQKDSSLSRKSFSSHHSASRSSRHRSRSPNRRRRSRSPVKSSRRRSSSRSCHHRGSRNRRHSRSKSRGGRRKHSRSRSRTRCDRRGRDLHHKDRESRSLSRPRNSNPCAGSGAEQTRNEHQGSFISTMTELIVPPSQTSNAPLQEPDSKNNPTECQYDMDETSTPDISEDQNPGIGSVNENAVFVFQQGQPPPVGTNFMNWSNQVDSLPQFNQSNLQAIPTIHSAFQQQHRAASPRFNNNYQQQFHNIVPPHDFAPQPCSNLLPQRPSTAFNSSTTAIPRFPSAQIMGFNGMLNPLLNPFTLLTTQPPPPPPPPPFNPASHQFIQQLGSGNPIVAPFQPPPLEMSRRNSPPPPPPPASQHNLLETLMTKAGLSADGLHSSNPTFSMSAIPLPESSAPPPILENKSPMKKISKLLSGAANNLSNTSHGISAVKSSPPPPPPPPLPILSSGFPPLPAISEIPNGNGNGPSVSNESKRHHHKHRSELIQQMLSKKKRSDFGSSREWQERIALEVRGFIKPYYVSGKVSKEDCRTVLKRSVNKVSYVRFLTILGCGVFTSLFFQKIFRSKCTSIETRKIGEFVKLYLKKYQRYRKWQARQREKMHAVNKEPTVQ</sequence>
<feature type="compositionally biased region" description="Polar residues" evidence="1">
    <location>
        <begin position="22"/>
        <end position="39"/>
    </location>
</feature>
<feature type="region of interest" description="Disordered" evidence="1">
    <location>
        <begin position="56"/>
        <end position="268"/>
    </location>
</feature>
<name>A0A0R3T2A3_RODNA</name>
<feature type="compositionally biased region" description="Basic and acidic residues" evidence="1">
    <location>
        <begin position="230"/>
        <end position="248"/>
    </location>
</feature>
<evidence type="ECO:0000256" key="1">
    <source>
        <dbReference type="SAM" id="MobiDB-lite"/>
    </source>
</evidence>
<feature type="region of interest" description="Disordered" evidence="1">
    <location>
        <begin position="523"/>
        <end position="554"/>
    </location>
</feature>
<dbReference type="OrthoDB" id="6277604at2759"/>
<keyword evidence="2" id="KW-0472">Membrane</keyword>
<feature type="region of interest" description="Disordered" evidence="1">
    <location>
        <begin position="574"/>
        <end position="631"/>
    </location>
</feature>
<feature type="compositionally biased region" description="Acidic residues" evidence="1">
    <location>
        <begin position="307"/>
        <end position="317"/>
    </location>
</feature>
<protein>
    <submittedName>
        <fullName evidence="6">RRM domain-containing protein</fullName>
    </submittedName>
</protein>
<dbReference type="AlphaFoldDB" id="A0A0R3T2A3"/>
<evidence type="ECO:0000313" key="5">
    <source>
        <dbReference type="Proteomes" id="UP000278807"/>
    </source>
</evidence>
<reference evidence="6" key="1">
    <citation type="submission" date="2017-02" db="UniProtKB">
        <authorList>
            <consortium name="WormBaseParasite"/>
        </authorList>
    </citation>
    <scope>IDENTIFICATION</scope>
</reference>
<feature type="compositionally biased region" description="Basic and acidic residues" evidence="1">
    <location>
        <begin position="100"/>
        <end position="157"/>
    </location>
</feature>
<accession>A0A0R3T2A3</accession>
<evidence type="ECO:0000313" key="6">
    <source>
        <dbReference type="WBParaSite" id="HNAJ_0000105201-mRNA-1"/>
    </source>
</evidence>
<feature type="compositionally biased region" description="Low complexity" evidence="1">
    <location>
        <begin position="61"/>
        <end position="72"/>
    </location>
</feature>
<evidence type="ECO:0000259" key="3">
    <source>
        <dbReference type="Pfam" id="PF23030"/>
    </source>
</evidence>
<feature type="region of interest" description="Disordered" evidence="1">
    <location>
        <begin position="480"/>
        <end position="510"/>
    </location>
</feature>
<dbReference type="InterPro" id="IPR057031">
    <property type="entry name" value="SFR19-like_C"/>
</dbReference>